<sequence>MSKHKPQPHIEDVEFEPEEETTLTDKIKLLRQQLLAAQTEAKEYLDGWQRARADYANLQKTIATEKTRLAKQAKQALLLDLINLADTFELARSDETALRGVPTAWQQGFEHIHKDLLAILDRHGLTVINPLGETFDHKQHASLNTTPTTNPTQDQQIVKVLKKGYALAGEVIRPAQVTVATLTN</sequence>
<dbReference type="HAMAP" id="MF_01151">
    <property type="entry name" value="GrpE"/>
    <property type="match status" value="1"/>
</dbReference>
<evidence type="ECO:0000256" key="4">
    <source>
        <dbReference type="RuleBase" id="RU004478"/>
    </source>
</evidence>
<evidence type="ECO:0000313" key="5">
    <source>
        <dbReference type="EMBL" id="PIR45462.1"/>
    </source>
</evidence>
<dbReference type="GO" id="GO:0042803">
    <property type="term" value="F:protein homodimerization activity"/>
    <property type="evidence" value="ECO:0007669"/>
    <property type="project" value="InterPro"/>
</dbReference>
<dbReference type="PANTHER" id="PTHR21237">
    <property type="entry name" value="GRPE PROTEIN"/>
    <property type="match status" value="1"/>
</dbReference>
<dbReference type="Pfam" id="PF01025">
    <property type="entry name" value="GrpE"/>
    <property type="match status" value="1"/>
</dbReference>
<comment type="subunit">
    <text evidence="3">Homodimer.</text>
</comment>
<keyword evidence="3" id="KW-0346">Stress response</keyword>
<comment type="function">
    <text evidence="3">Participates actively in the response to hyperosmotic and heat shock by preventing the aggregation of stress-denatured proteins, in association with DnaK and GrpE. It is the nucleotide exchange factor for DnaK and may function as a thermosensor. Unfolded proteins bind initially to DnaJ; upon interaction with the DnaJ-bound protein, DnaK hydrolyzes its bound ATP, resulting in the formation of a stable complex. GrpE releases ADP from DnaK; ATP binding to DnaK triggers the release of the substrate protein, thus completing the reaction cycle. Several rounds of ATP-dependent interactions between DnaJ, DnaK and GrpE are required for fully efficient folding.</text>
</comment>
<dbReference type="PANTHER" id="PTHR21237:SF23">
    <property type="entry name" value="GRPE PROTEIN HOMOLOG, MITOCHONDRIAL"/>
    <property type="match status" value="1"/>
</dbReference>
<comment type="similarity">
    <text evidence="1 3 4">Belongs to the GrpE family.</text>
</comment>
<protein>
    <recommendedName>
        <fullName evidence="3">Protein GrpE</fullName>
    </recommendedName>
    <alternativeName>
        <fullName evidence="3">HSP-70 cofactor</fullName>
    </alternativeName>
</protein>
<accession>A0A2H0RFY9</accession>
<dbReference type="GO" id="GO:0000774">
    <property type="term" value="F:adenyl-nucleotide exchange factor activity"/>
    <property type="evidence" value="ECO:0007669"/>
    <property type="project" value="InterPro"/>
</dbReference>
<dbReference type="GO" id="GO:0005737">
    <property type="term" value="C:cytoplasm"/>
    <property type="evidence" value="ECO:0007669"/>
    <property type="project" value="UniProtKB-SubCell"/>
</dbReference>
<reference evidence="5 6" key="1">
    <citation type="submission" date="2017-09" db="EMBL/GenBank/DDBJ databases">
        <title>Depth-based differentiation of microbial function through sediment-hosted aquifers and enrichment of novel symbionts in the deep terrestrial subsurface.</title>
        <authorList>
            <person name="Probst A.J."/>
            <person name="Ladd B."/>
            <person name="Jarett J.K."/>
            <person name="Geller-Mcgrath D.E."/>
            <person name="Sieber C.M."/>
            <person name="Emerson J.B."/>
            <person name="Anantharaman K."/>
            <person name="Thomas B.C."/>
            <person name="Malmstrom R."/>
            <person name="Stieglmeier M."/>
            <person name="Klingl A."/>
            <person name="Woyke T."/>
            <person name="Ryan C.M."/>
            <person name="Banfield J.F."/>
        </authorList>
    </citation>
    <scope>NUCLEOTIDE SEQUENCE [LARGE SCALE GENOMIC DNA]</scope>
    <source>
        <strain evidence="5">CG10_big_fil_rev_8_21_14_0_10_50_13</strain>
    </source>
</reference>
<evidence type="ECO:0000256" key="2">
    <source>
        <dbReference type="ARBA" id="ARBA00023186"/>
    </source>
</evidence>
<evidence type="ECO:0000256" key="3">
    <source>
        <dbReference type="HAMAP-Rule" id="MF_01151"/>
    </source>
</evidence>
<proteinExistence type="inferred from homology"/>
<evidence type="ECO:0000313" key="6">
    <source>
        <dbReference type="Proteomes" id="UP000230906"/>
    </source>
</evidence>
<dbReference type="GO" id="GO:0051082">
    <property type="term" value="F:unfolded protein binding"/>
    <property type="evidence" value="ECO:0007669"/>
    <property type="project" value="TreeGrafter"/>
</dbReference>
<dbReference type="GO" id="GO:0051087">
    <property type="term" value="F:protein-folding chaperone binding"/>
    <property type="evidence" value="ECO:0007669"/>
    <property type="project" value="InterPro"/>
</dbReference>
<keyword evidence="2 3" id="KW-0143">Chaperone</keyword>
<keyword evidence="3" id="KW-0963">Cytoplasm</keyword>
<evidence type="ECO:0000256" key="1">
    <source>
        <dbReference type="ARBA" id="ARBA00009054"/>
    </source>
</evidence>
<dbReference type="Proteomes" id="UP000230906">
    <property type="component" value="Unassembled WGS sequence"/>
</dbReference>
<dbReference type="InterPro" id="IPR013805">
    <property type="entry name" value="GrpE_CC"/>
</dbReference>
<dbReference type="GO" id="GO:0006457">
    <property type="term" value="P:protein folding"/>
    <property type="evidence" value="ECO:0007669"/>
    <property type="project" value="InterPro"/>
</dbReference>
<dbReference type="SUPFAM" id="SSF58014">
    <property type="entry name" value="Coiled-coil domain of nucleotide exchange factor GrpE"/>
    <property type="match status" value="1"/>
</dbReference>
<gene>
    <name evidence="3 5" type="primary">grpE</name>
    <name evidence="5" type="ORF">COV09_01185</name>
</gene>
<dbReference type="InterPro" id="IPR009012">
    <property type="entry name" value="GrpE_head"/>
</dbReference>
<dbReference type="PRINTS" id="PR00773">
    <property type="entry name" value="GRPEPROTEIN"/>
</dbReference>
<comment type="subcellular location">
    <subcellularLocation>
        <location evidence="3">Cytoplasm</location>
    </subcellularLocation>
</comment>
<dbReference type="EMBL" id="PCYJ01000019">
    <property type="protein sequence ID" value="PIR45462.1"/>
    <property type="molecule type" value="Genomic_DNA"/>
</dbReference>
<comment type="caution">
    <text evidence="5">The sequence shown here is derived from an EMBL/GenBank/DDBJ whole genome shotgun (WGS) entry which is preliminary data.</text>
</comment>
<dbReference type="SUPFAM" id="SSF51064">
    <property type="entry name" value="Head domain of nucleotide exchange factor GrpE"/>
    <property type="match status" value="1"/>
</dbReference>
<dbReference type="AlphaFoldDB" id="A0A2H0RFY9"/>
<dbReference type="CDD" id="cd00446">
    <property type="entry name" value="GrpE"/>
    <property type="match status" value="1"/>
</dbReference>
<dbReference type="Gene3D" id="3.90.20.20">
    <property type="match status" value="1"/>
</dbReference>
<name>A0A2H0RFY9_9BACT</name>
<dbReference type="InterPro" id="IPR000740">
    <property type="entry name" value="GrpE"/>
</dbReference>
<organism evidence="5 6">
    <name type="scientific">Candidatus Vogelbacteria bacterium CG10_big_fil_rev_8_21_14_0_10_50_13</name>
    <dbReference type="NCBI Taxonomy" id="1975044"/>
    <lineage>
        <taxon>Bacteria</taxon>
        <taxon>Candidatus Vogeliibacteriota</taxon>
    </lineage>
</organism>
<dbReference type="Gene3D" id="2.30.22.10">
    <property type="entry name" value="Head domain of nucleotide exchange factor GrpE"/>
    <property type="match status" value="1"/>
</dbReference>